<dbReference type="Gene3D" id="2.40.70.10">
    <property type="entry name" value="Acid Proteases"/>
    <property type="match status" value="1"/>
</dbReference>
<dbReference type="InterPro" id="IPR033121">
    <property type="entry name" value="PEPTIDASE_A1"/>
</dbReference>
<dbReference type="OrthoDB" id="1072226at2759"/>
<dbReference type="GO" id="GO:0005576">
    <property type="term" value="C:extracellular region"/>
    <property type="evidence" value="ECO:0007669"/>
    <property type="project" value="TreeGrafter"/>
</dbReference>
<dbReference type="InterPro" id="IPR034164">
    <property type="entry name" value="Pepsin-like_dom"/>
</dbReference>
<comment type="similarity">
    <text evidence="1">Belongs to the peptidase A1 family.</text>
</comment>
<evidence type="ECO:0000256" key="1">
    <source>
        <dbReference type="ARBA" id="ARBA00007447"/>
    </source>
</evidence>
<keyword evidence="2" id="KW-0645">Protease</keyword>
<dbReference type="PANTHER" id="PTHR47967">
    <property type="entry name" value="OS07G0603500 PROTEIN-RELATED"/>
    <property type="match status" value="1"/>
</dbReference>
<evidence type="ECO:0000313" key="6">
    <source>
        <dbReference type="EMBL" id="KAF9594343.1"/>
    </source>
</evidence>
<evidence type="ECO:0000256" key="3">
    <source>
        <dbReference type="ARBA" id="ARBA00022801"/>
    </source>
</evidence>
<keyword evidence="3" id="KW-0378">Hydrolase</keyword>
<evidence type="ECO:0000256" key="4">
    <source>
        <dbReference type="SAM" id="SignalP"/>
    </source>
</evidence>
<comment type="caution">
    <text evidence="6">The sequence shown here is derived from an EMBL/GenBank/DDBJ whole genome shotgun (WGS) entry which is preliminary data.</text>
</comment>
<proteinExistence type="inferred from homology"/>
<name>A0A835HCH2_9MAGN</name>
<protein>
    <recommendedName>
        <fullName evidence="5">Peptidase A1 domain-containing protein</fullName>
    </recommendedName>
</protein>
<organism evidence="6 7">
    <name type="scientific">Coptis chinensis</name>
    <dbReference type="NCBI Taxonomy" id="261450"/>
    <lineage>
        <taxon>Eukaryota</taxon>
        <taxon>Viridiplantae</taxon>
        <taxon>Streptophyta</taxon>
        <taxon>Embryophyta</taxon>
        <taxon>Tracheophyta</taxon>
        <taxon>Spermatophyta</taxon>
        <taxon>Magnoliopsida</taxon>
        <taxon>Ranunculales</taxon>
        <taxon>Ranunculaceae</taxon>
        <taxon>Coptidoideae</taxon>
        <taxon>Coptis</taxon>
    </lineage>
</organism>
<dbReference type="PANTHER" id="PTHR47967:SF128">
    <property type="entry name" value="ASPARTIC PROTEINASE CDR1-LIKE"/>
    <property type="match status" value="1"/>
</dbReference>
<feature type="signal peptide" evidence="4">
    <location>
        <begin position="1"/>
        <end position="23"/>
    </location>
</feature>
<dbReference type="PROSITE" id="PS51767">
    <property type="entry name" value="PEPTIDASE_A1"/>
    <property type="match status" value="1"/>
</dbReference>
<dbReference type="Pfam" id="PF14543">
    <property type="entry name" value="TAXi_N"/>
    <property type="match status" value="1"/>
</dbReference>
<sequence>MNSLSQNLLSSFLSLLILDLAFAGPDGLTIKLIHRDSIESPLYPGNLTMEQRVVRLNQQSKTRMEQMALVAAVTRAAATNQTLHTNVKHVPVTLEGSFYLASVGIGPTKVAPDAHYESYYFLVDTGSSLTWTQCEGCNPCFYQKQPLFAFLRSTTFRELLCDNEGRCDVGNCEDNLCTYNMAYGNGAVTEGLIASEQFTFNSDSGGRTETVDNLLFGCGFKQSNFDFHQPVPMQNEIAGIIGLGR</sequence>
<dbReference type="CDD" id="cd05471">
    <property type="entry name" value="pepsin_like"/>
    <property type="match status" value="1"/>
</dbReference>
<dbReference type="SUPFAM" id="SSF50630">
    <property type="entry name" value="Acid proteases"/>
    <property type="match status" value="1"/>
</dbReference>
<gene>
    <name evidence="6" type="ORF">IFM89_030472</name>
</gene>
<dbReference type="GO" id="GO:0006508">
    <property type="term" value="P:proteolysis"/>
    <property type="evidence" value="ECO:0007669"/>
    <property type="project" value="UniProtKB-KW"/>
</dbReference>
<dbReference type="InterPro" id="IPR032861">
    <property type="entry name" value="TAXi_N"/>
</dbReference>
<evidence type="ECO:0000256" key="2">
    <source>
        <dbReference type="ARBA" id="ARBA00022670"/>
    </source>
</evidence>
<keyword evidence="7" id="KW-1185">Reference proteome</keyword>
<dbReference type="EMBL" id="JADFTS010000008">
    <property type="protein sequence ID" value="KAF9594343.1"/>
    <property type="molecule type" value="Genomic_DNA"/>
</dbReference>
<dbReference type="InterPro" id="IPR051708">
    <property type="entry name" value="Plant_Aspart_Prot_A1"/>
</dbReference>
<accession>A0A835HCH2</accession>
<feature type="chain" id="PRO_5032823072" description="Peptidase A1 domain-containing protein" evidence="4">
    <location>
        <begin position="24"/>
        <end position="245"/>
    </location>
</feature>
<keyword evidence="4" id="KW-0732">Signal</keyword>
<dbReference type="GO" id="GO:0008233">
    <property type="term" value="F:peptidase activity"/>
    <property type="evidence" value="ECO:0007669"/>
    <property type="project" value="UniProtKB-KW"/>
</dbReference>
<feature type="domain" description="Peptidase A1" evidence="5">
    <location>
        <begin position="99"/>
        <end position="245"/>
    </location>
</feature>
<evidence type="ECO:0000259" key="5">
    <source>
        <dbReference type="PROSITE" id="PS51767"/>
    </source>
</evidence>
<reference evidence="6 7" key="1">
    <citation type="submission" date="2020-10" db="EMBL/GenBank/DDBJ databases">
        <title>The Coptis chinensis genome and diversification of protoberbering-type alkaloids.</title>
        <authorList>
            <person name="Wang B."/>
            <person name="Shu S."/>
            <person name="Song C."/>
            <person name="Liu Y."/>
        </authorList>
    </citation>
    <scope>NUCLEOTIDE SEQUENCE [LARGE SCALE GENOMIC DNA]</scope>
    <source>
        <strain evidence="6">HL-2020</strain>
        <tissue evidence="6">Leaf</tissue>
    </source>
</reference>
<dbReference type="Proteomes" id="UP000631114">
    <property type="component" value="Unassembled WGS sequence"/>
</dbReference>
<dbReference type="AlphaFoldDB" id="A0A835HCH2"/>
<evidence type="ECO:0000313" key="7">
    <source>
        <dbReference type="Proteomes" id="UP000631114"/>
    </source>
</evidence>
<dbReference type="InterPro" id="IPR021109">
    <property type="entry name" value="Peptidase_aspartic_dom_sf"/>
</dbReference>